<accession>A0AAP9YHR1</accession>
<gene>
    <name evidence="1" type="ORF">GKQ51_09215</name>
</gene>
<reference evidence="1 2" key="1">
    <citation type="submission" date="2020-12" db="EMBL/GenBank/DDBJ databases">
        <title>Genomic Analysis and Response surface optimization of nitrogen-fixing conditions for A. chroococcum strain HR1, Isolation from rhizosphere soil.</title>
        <authorList>
            <person name="Li J."/>
            <person name="Yang H."/>
            <person name="Liu H."/>
            <person name="Wang C."/>
            <person name="Tian Y."/>
            <person name="Lu X.Y."/>
        </authorList>
    </citation>
    <scope>NUCLEOTIDE SEQUENCE [LARGE SCALE GENOMIC DNA]</scope>
    <source>
        <strain evidence="1 2">HR1</strain>
    </source>
</reference>
<organism evidence="1 2">
    <name type="scientific">Azotobacter chroococcum</name>
    <dbReference type="NCBI Taxonomy" id="353"/>
    <lineage>
        <taxon>Bacteria</taxon>
        <taxon>Pseudomonadati</taxon>
        <taxon>Pseudomonadota</taxon>
        <taxon>Gammaproteobacteria</taxon>
        <taxon>Pseudomonadales</taxon>
        <taxon>Pseudomonadaceae</taxon>
        <taxon>Azotobacter</taxon>
    </lineage>
</organism>
<dbReference type="EMBL" id="CP066310">
    <property type="protein sequence ID" value="QQE90427.1"/>
    <property type="molecule type" value="Genomic_DNA"/>
</dbReference>
<protein>
    <submittedName>
        <fullName evidence="1">Uncharacterized protein</fullName>
    </submittedName>
</protein>
<dbReference type="AlphaFoldDB" id="A0AAP9YHR1"/>
<sequence length="101" mass="10893">MPEHKYTDGPWRVDSAFTRHAIKSPSHDIALVALSPQHEANAQLISAAPDLLQALEELDAMYARAWDTTDGGLHFSAESVAKFEAAHEKARAAIAKATGQA</sequence>
<proteinExistence type="predicted"/>
<name>A0AAP9YHR1_9GAMM</name>
<dbReference type="RefSeq" id="WP_198867747.1">
    <property type="nucleotide sequence ID" value="NZ_CP066310.1"/>
</dbReference>
<evidence type="ECO:0000313" key="2">
    <source>
        <dbReference type="Proteomes" id="UP000596192"/>
    </source>
</evidence>
<evidence type="ECO:0000313" key="1">
    <source>
        <dbReference type="EMBL" id="QQE90427.1"/>
    </source>
</evidence>
<dbReference type="Proteomes" id="UP000596192">
    <property type="component" value="Chromosome"/>
</dbReference>